<evidence type="ECO:0000313" key="2">
    <source>
        <dbReference type="Proteomes" id="UP000189701"/>
    </source>
</evidence>
<reference evidence="3" key="2">
    <citation type="submission" date="2025-08" db="UniProtKB">
        <authorList>
            <consortium name="RefSeq"/>
        </authorList>
    </citation>
    <scope>IDENTIFICATION</scope>
    <source>
        <tissue evidence="3">Leaf</tissue>
    </source>
</reference>
<organism evidence="2 3">
    <name type="scientific">Nicotiana sylvestris</name>
    <name type="common">Wood tobacco</name>
    <name type="synonym">South American tobacco</name>
    <dbReference type="NCBI Taxonomy" id="4096"/>
    <lineage>
        <taxon>Eukaryota</taxon>
        <taxon>Viridiplantae</taxon>
        <taxon>Streptophyta</taxon>
        <taxon>Embryophyta</taxon>
        <taxon>Tracheophyta</taxon>
        <taxon>Spermatophyta</taxon>
        <taxon>Magnoliopsida</taxon>
        <taxon>eudicotyledons</taxon>
        <taxon>Gunneridae</taxon>
        <taxon>Pentapetalae</taxon>
        <taxon>asterids</taxon>
        <taxon>lamiids</taxon>
        <taxon>Solanales</taxon>
        <taxon>Solanaceae</taxon>
        <taxon>Nicotianoideae</taxon>
        <taxon>Nicotianeae</taxon>
        <taxon>Nicotiana</taxon>
    </lineage>
</organism>
<evidence type="ECO:0000313" key="3">
    <source>
        <dbReference type="RefSeq" id="XP_009802732.1"/>
    </source>
</evidence>
<dbReference type="AlphaFoldDB" id="A0A1U7YF49"/>
<feature type="non-terminal residue" evidence="3">
    <location>
        <position position="78"/>
    </location>
</feature>
<accession>A0A1U7YF49</accession>
<dbReference type="RefSeq" id="XP_009802732.1">
    <property type="nucleotide sequence ID" value="XM_009804430.1"/>
</dbReference>
<gene>
    <name evidence="3" type="primary">LOC104248215</name>
</gene>
<proteinExistence type="predicted"/>
<evidence type="ECO:0000256" key="1">
    <source>
        <dbReference type="SAM" id="MobiDB-lite"/>
    </source>
</evidence>
<sequence>SKPSSSSPKSPLFRPPQPTSSCSSSLSSRRPNNPAQHHRRPPTLPVPASPASRPKTTSLSPPPSPKNHLWNQQKLSPN</sequence>
<feature type="compositionally biased region" description="Polar residues" evidence="1">
    <location>
        <begin position="69"/>
        <end position="78"/>
    </location>
</feature>
<feature type="non-terminal residue" evidence="3">
    <location>
        <position position="1"/>
    </location>
</feature>
<dbReference type="Proteomes" id="UP000189701">
    <property type="component" value="Unplaced"/>
</dbReference>
<protein>
    <submittedName>
        <fullName evidence="3">Extensin-like</fullName>
    </submittedName>
</protein>
<keyword evidence="2" id="KW-1185">Reference proteome</keyword>
<feature type="region of interest" description="Disordered" evidence="1">
    <location>
        <begin position="1"/>
        <end position="78"/>
    </location>
</feature>
<name>A0A1U7YF49_NICSY</name>
<reference evidence="2" key="1">
    <citation type="journal article" date="2013" name="Genome Biol.">
        <title>Reference genomes and transcriptomes of Nicotiana sylvestris and Nicotiana tomentosiformis.</title>
        <authorList>
            <person name="Sierro N."/>
            <person name="Battey J.N."/>
            <person name="Ouadi S."/>
            <person name="Bovet L."/>
            <person name="Goepfert S."/>
            <person name="Bakaher N."/>
            <person name="Peitsch M.C."/>
            <person name="Ivanov N.V."/>
        </authorList>
    </citation>
    <scope>NUCLEOTIDE SEQUENCE [LARGE SCALE GENOMIC DNA]</scope>
</reference>
<feature type="compositionally biased region" description="Low complexity" evidence="1">
    <location>
        <begin position="1"/>
        <end position="11"/>
    </location>
</feature>